<name>A0A1T4VXN1_9BACT</name>
<dbReference type="AlphaFoldDB" id="A0A1T4VXN1"/>
<dbReference type="InterPro" id="IPR035642">
    <property type="entry name" value="MraZ_N"/>
</dbReference>
<feature type="domain" description="SpoVT-AbrB" evidence="8">
    <location>
        <begin position="82"/>
        <end position="125"/>
    </location>
</feature>
<dbReference type="RefSeq" id="WP_078684492.1">
    <property type="nucleotide sequence ID" value="NZ_FUYA01000003.1"/>
</dbReference>
<keyword evidence="2 7" id="KW-0963">Cytoplasm</keyword>
<keyword evidence="3" id="KW-0677">Repeat</keyword>
<dbReference type="PANTHER" id="PTHR34701">
    <property type="entry name" value="TRANSCRIPTIONAL REGULATOR MRAZ"/>
    <property type="match status" value="1"/>
</dbReference>
<keyword evidence="6 7" id="KW-0804">Transcription</keyword>
<accession>A0A1T4VXN1</accession>
<dbReference type="InterPro" id="IPR020603">
    <property type="entry name" value="MraZ_dom"/>
</dbReference>
<dbReference type="PROSITE" id="PS51740">
    <property type="entry name" value="SPOVT_ABRB"/>
    <property type="match status" value="2"/>
</dbReference>
<dbReference type="GO" id="GO:0005737">
    <property type="term" value="C:cytoplasm"/>
    <property type="evidence" value="ECO:0007669"/>
    <property type="project" value="UniProtKB-UniRule"/>
</dbReference>
<dbReference type="Proteomes" id="UP000189733">
    <property type="component" value="Unassembled WGS sequence"/>
</dbReference>
<dbReference type="HAMAP" id="MF_01008">
    <property type="entry name" value="MraZ"/>
    <property type="match status" value="1"/>
</dbReference>
<keyword evidence="5 7" id="KW-0238">DNA-binding</keyword>
<dbReference type="GO" id="GO:0003700">
    <property type="term" value="F:DNA-binding transcription factor activity"/>
    <property type="evidence" value="ECO:0007669"/>
    <property type="project" value="UniProtKB-UniRule"/>
</dbReference>
<dbReference type="InterPro" id="IPR007159">
    <property type="entry name" value="SpoVT-AbrB_dom"/>
</dbReference>
<dbReference type="InterPro" id="IPR003444">
    <property type="entry name" value="MraZ"/>
</dbReference>
<dbReference type="OrthoDB" id="9807753at2"/>
<dbReference type="Pfam" id="PF02381">
    <property type="entry name" value="MraZ"/>
    <property type="match status" value="2"/>
</dbReference>
<evidence type="ECO:0000313" key="10">
    <source>
        <dbReference type="Proteomes" id="UP000189733"/>
    </source>
</evidence>
<comment type="subunit">
    <text evidence="7">Forms oligomers.</text>
</comment>
<dbReference type="CDD" id="cd16321">
    <property type="entry name" value="MraZ_C"/>
    <property type="match status" value="1"/>
</dbReference>
<dbReference type="GO" id="GO:2000143">
    <property type="term" value="P:negative regulation of DNA-templated transcription initiation"/>
    <property type="evidence" value="ECO:0007669"/>
    <property type="project" value="TreeGrafter"/>
</dbReference>
<comment type="similarity">
    <text evidence="7">Belongs to the MraZ family.</text>
</comment>
<evidence type="ECO:0000259" key="8">
    <source>
        <dbReference type="PROSITE" id="PS51740"/>
    </source>
</evidence>
<protein>
    <recommendedName>
        <fullName evidence="1 7">Transcriptional regulator MraZ</fullName>
    </recommendedName>
</protein>
<dbReference type="SUPFAM" id="SSF89447">
    <property type="entry name" value="AbrB/MazE/MraZ-like"/>
    <property type="match status" value="1"/>
</dbReference>
<evidence type="ECO:0000313" key="9">
    <source>
        <dbReference type="EMBL" id="SKA69687.1"/>
    </source>
</evidence>
<comment type="subcellular location">
    <subcellularLocation>
        <location evidence="7">Cytoplasm</location>
        <location evidence="7">Nucleoid</location>
    </subcellularLocation>
</comment>
<dbReference type="GO" id="GO:0000976">
    <property type="term" value="F:transcription cis-regulatory region binding"/>
    <property type="evidence" value="ECO:0007669"/>
    <property type="project" value="TreeGrafter"/>
</dbReference>
<feature type="domain" description="SpoVT-AbrB" evidence="8">
    <location>
        <begin position="7"/>
        <end position="53"/>
    </location>
</feature>
<dbReference type="EMBL" id="FUYA01000003">
    <property type="protein sequence ID" value="SKA69687.1"/>
    <property type="molecule type" value="Genomic_DNA"/>
</dbReference>
<dbReference type="NCBIfam" id="TIGR00242">
    <property type="entry name" value="division/cell wall cluster transcriptional repressor MraZ"/>
    <property type="match status" value="1"/>
</dbReference>
<evidence type="ECO:0000256" key="3">
    <source>
        <dbReference type="ARBA" id="ARBA00022737"/>
    </source>
</evidence>
<dbReference type="PANTHER" id="PTHR34701:SF1">
    <property type="entry name" value="TRANSCRIPTIONAL REGULATOR MRAZ"/>
    <property type="match status" value="1"/>
</dbReference>
<evidence type="ECO:0000256" key="2">
    <source>
        <dbReference type="ARBA" id="ARBA00022490"/>
    </source>
</evidence>
<dbReference type="Gene3D" id="3.40.1550.20">
    <property type="entry name" value="Transcriptional regulator MraZ domain"/>
    <property type="match status" value="1"/>
</dbReference>
<dbReference type="InterPro" id="IPR037914">
    <property type="entry name" value="SpoVT-AbrB_sf"/>
</dbReference>
<keyword evidence="4 7" id="KW-0805">Transcription regulation</keyword>
<sequence>MITYRGHTYRSLDAKGRLMLPPEYRSLEDGDSAEGAFMLTNFDGCVVGYPLSEWERIEDSFNQINMLDSRLRNFQRFFISGAMDVKIDKQGRILVPPHLRKYAGLDRDVVVAGVGRKFEIWNQETFEAKRREMEESFDDDLSALAEQGFELRI</sequence>
<dbReference type="STRING" id="1121442.SAMN02745702_01194"/>
<gene>
    <name evidence="7" type="primary">mraZ</name>
    <name evidence="9" type="ORF">SAMN02745702_01194</name>
</gene>
<evidence type="ECO:0000256" key="7">
    <source>
        <dbReference type="HAMAP-Rule" id="MF_01008"/>
    </source>
</evidence>
<dbReference type="GO" id="GO:0009295">
    <property type="term" value="C:nucleoid"/>
    <property type="evidence" value="ECO:0007669"/>
    <property type="project" value="UniProtKB-SubCell"/>
</dbReference>
<organism evidence="9 10">
    <name type="scientific">Desulfobaculum bizertense DSM 18034</name>
    <dbReference type="NCBI Taxonomy" id="1121442"/>
    <lineage>
        <taxon>Bacteria</taxon>
        <taxon>Pseudomonadati</taxon>
        <taxon>Thermodesulfobacteriota</taxon>
        <taxon>Desulfovibrionia</taxon>
        <taxon>Desulfovibrionales</taxon>
        <taxon>Desulfovibrionaceae</taxon>
        <taxon>Desulfobaculum</taxon>
    </lineage>
</organism>
<evidence type="ECO:0000256" key="4">
    <source>
        <dbReference type="ARBA" id="ARBA00023015"/>
    </source>
</evidence>
<dbReference type="InterPro" id="IPR035644">
    <property type="entry name" value="MraZ_C"/>
</dbReference>
<evidence type="ECO:0000256" key="1">
    <source>
        <dbReference type="ARBA" id="ARBA00013860"/>
    </source>
</evidence>
<keyword evidence="10" id="KW-1185">Reference proteome</keyword>
<dbReference type="CDD" id="cd16320">
    <property type="entry name" value="MraZ_N"/>
    <property type="match status" value="1"/>
</dbReference>
<evidence type="ECO:0000256" key="6">
    <source>
        <dbReference type="ARBA" id="ARBA00023163"/>
    </source>
</evidence>
<evidence type="ECO:0000256" key="5">
    <source>
        <dbReference type="ARBA" id="ARBA00023125"/>
    </source>
</evidence>
<reference evidence="9 10" key="1">
    <citation type="submission" date="2017-02" db="EMBL/GenBank/DDBJ databases">
        <authorList>
            <person name="Peterson S.W."/>
        </authorList>
    </citation>
    <scope>NUCLEOTIDE SEQUENCE [LARGE SCALE GENOMIC DNA]</scope>
    <source>
        <strain evidence="9 10">DSM 18034</strain>
    </source>
</reference>
<dbReference type="InterPro" id="IPR038619">
    <property type="entry name" value="MraZ_sf"/>
</dbReference>
<proteinExistence type="inferred from homology"/>